<name>A0ACC0B303_CATRO</name>
<keyword evidence="2" id="KW-1185">Reference proteome</keyword>
<reference evidence="2" key="1">
    <citation type="journal article" date="2023" name="Nat. Plants">
        <title>Single-cell RNA sequencing provides a high-resolution roadmap for understanding the multicellular compartmentation of specialized metabolism.</title>
        <authorList>
            <person name="Sun S."/>
            <person name="Shen X."/>
            <person name="Li Y."/>
            <person name="Li Y."/>
            <person name="Wang S."/>
            <person name="Li R."/>
            <person name="Zhang H."/>
            <person name="Shen G."/>
            <person name="Guo B."/>
            <person name="Wei J."/>
            <person name="Xu J."/>
            <person name="St-Pierre B."/>
            <person name="Chen S."/>
            <person name="Sun C."/>
        </authorList>
    </citation>
    <scope>NUCLEOTIDE SEQUENCE [LARGE SCALE GENOMIC DNA]</scope>
</reference>
<evidence type="ECO:0000313" key="1">
    <source>
        <dbReference type="EMBL" id="KAI5667036.1"/>
    </source>
</evidence>
<protein>
    <submittedName>
        <fullName evidence="1">Uncharacterized protein</fullName>
    </submittedName>
</protein>
<gene>
    <name evidence="1" type="ORF">M9H77_16889</name>
</gene>
<proteinExistence type="predicted"/>
<evidence type="ECO:0000313" key="2">
    <source>
        <dbReference type="Proteomes" id="UP001060085"/>
    </source>
</evidence>
<organism evidence="1 2">
    <name type="scientific">Catharanthus roseus</name>
    <name type="common">Madagascar periwinkle</name>
    <name type="synonym">Vinca rosea</name>
    <dbReference type="NCBI Taxonomy" id="4058"/>
    <lineage>
        <taxon>Eukaryota</taxon>
        <taxon>Viridiplantae</taxon>
        <taxon>Streptophyta</taxon>
        <taxon>Embryophyta</taxon>
        <taxon>Tracheophyta</taxon>
        <taxon>Spermatophyta</taxon>
        <taxon>Magnoliopsida</taxon>
        <taxon>eudicotyledons</taxon>
        <taxon>Gunneridae</taxon>
        <taxon>Pentapetalae</taxon>
        <taxon>asterids</taxon>
        <taxon>lamiids</taxon>
        <taxon>Gentianales</taxon>
        <taxon>Apocynaceae</taxon>
        <taxon>Rauvolfioideae</taxon>
        <taxon>Vinceae</taxon>
        <taxon>Catharanthinae</taxon>
        <taxon>Catharanthus</taxon>
    </lineage>
</organism>
<dbReference type="EMBL" id="CM044704">
    <property type="protein sequence ID" value="KAI5667036.1"/>
    <property type="molecule type" value="Genomic_DNA"/>
</dbReference>
<dbReference type="Proteomes" id="UP001060085">
    <property type="component" value="Linkage Group LG04"/>
</dbReference>
<accession>A0ACC0B303</accession>
<sequence length="460" mass="52301">MECFFSITIFYAVLCFMYIIFNLIKSIKRRTNQGCYMLAYECYKPKDHRKLDSKTCATISLRNKNLGLEEYRFLLKTMVNSGIGEETYAPENVLLGHEECPNLSHSLSEMDDILFQTLDNLFANSGISAQEIDIIVVNVSLLSTIPSLTARVIKHYKMKPNIKAFNLTGMGCSASLIAIDLVQQLFKTYRDSYAIVISTESLGANWYCGKEKSMMLSNCLFRSGGCSMLFTNKNALKNQAILKLKYLLRTHFGSNNDAYQCCIQMEDDLGFQGFRLTKKLTNVGAKILASNLRILLPKILPFWEIIRYILGNKIDGNCPNLKSGLQHFCIHPGGKAVIDGVQKYLSLEEYDVEPSRMALHRFGNTSAGGLWYVLGYMEAKKRLKKGDKILMVSLGAGFKCNNCVWEVMKNMDNGNVWEECIHKYPPISLKNNFEKYGWINDDEGLNFVNLDDRKSLQRLL</sequence>
<comment type="caution">
    <text evidence="1">The sequence shown here is derived from an EMBL/GenBank/DDBJ whole genome shotgun (WGS) entry which is preliminary data.</text>
</comment>